<sequence length="322" mass="35871">MAELGVISALRKQQALVPERGGWLIIPAGFVTPGFIATATCLGNSREVSGLTYRDERHEGLFEAMQVPFLLTGVDGYLHARVNQGTHYSPVQILQDANDVDRATSETNGCIRAHVDRLPGINKLCDVIGELHDNVRAHAEGTGFSMSLCWNQYGDEDKRVIEFAVADSGQGFLRECRRRGIEAVTDDETAIRWCLTPRNSTKDRDHDEFAQQQPEDAMGNPFGAGLETRRWHNGNHHQGLGLAHLMRLVSAYNGEMWLASGERVLVSNMRTRNADEIGNFVAVPHWQGVIIACRLKISELGRNIEEEPLTEDVENLLDDLLF</sequence>
<evidence type="ECO:0000313" key="1">
    <source>
        <dbReference type="EMBL" id="MBA2779831.1"/>
    </source>
</evidence>
<comment type="caution">
    <text evidence="1">The sequence shown here is derived from an EMBL/GenBank/DDBJ whole genome shotgun (WGS) entry which is preliminary data.</text>
</comment>
<protein>
    <submittedName>
        <fullName evidence="1">Uncharacterized protein</fullName>
    </submittedName>
</protein>
<dbReference type="RefSeq" id="WP_181515300.1">
    <property type="nucleotide sequence ID" value="NZ_JABFUB010000008.1"/>
</dbReference>
<keyword evidence="4" id="KW-1185">Reference proteome</keyword>
<dbReference type="Proteomes" id="UP000518091">
    <property type="component" value="Unassembled WGS sequence"/>
</dbReference>
<dbReference type="InterPro" id="IPR036890">
    <property type="entry name" value="HATPase_C_sf"/>
</dbReference>
<dbReference type="SUPFAM" id="SSF55874">
    <property type="entry name" value="ATPase domain of HSP90 chaperone/DNA topoisomerase II/histidine kinase"/>
    <property type="match status" value="1"/>
</dbReference>
<dbReference type="Gene3D" id="3.30.565.10">
    <property type="entry name" value="Histidine kinase-like ATPase, C-terminal domain"/>
    <property type="match status" value="1"/>
</dbReference>
<proteinExistence type="predicted"/>
<name>A0A7W0AEY9_9GAMM</name>
<dbReference type="Proteomes" id="UP000814353">
    <property type="component" value="Unassembled WGS sequence"/>
</dbReference>
<gene>
    <name evidence="1" type="ORF">H1D44_13095</name>
    <name evidence="2" type="ORF">HOP48_11845</name>
</gene>
<dbReference type="EMBL" id="JABFUB010000008">
    <property type="protein sequence ID" value="MCG6662232.1"/>
    <property type="molecule type" value="Genomic_DNA"/>
</dbReference>
<dbReference type="EMBL" id="JACEFT010000016">
    <property type="protein sequence ID" value="MBA2779831.1"/>
    <property type="molecule type" value="Genomic_DNA"/>
</dbReference>
<evidence type="ECO:0000313" key="3">
    <source>
        <dbReference type="Proteomes" id="UP000518091"/>
    </source>
</evidence>
<evidence type="ECO:0000313" key="2">
    <source>
        <dbReference type="EMBL" id="MCG6662232.1"/>
    </source>
</evidence>
<accession>A0A7W0AEY9</accession>
<reference evidence="1 3" key="2">
    <citation type="submission" date="2020-07" db="EMBL/GenBank/DDBJ databases">
        <title>Identification of Halomonas strains.</title>
        <authorList>
            <person name="Xiao Z."/>
            <person name="Shen J."/>
        </authorList>
    </citation>
    <scope>NUCLEOTIDE SEQUENCE [LARGE SCALE GENOMIC DNA]</scope>
    <source>
        <strain evidence="1 3">DSM 17331</strain>
    </source>
</reference>
<reference evidence="2 4" key="1">
    <citation type="submission" date="2020-05" db="EMBL/GenBank/DDBJ databases">
        <title>Comparative genomic analysis of denitrifying bacteria from Halomonas genus.</title>
        <authorList>
            <person name="Wang L."/>
            <person name="Shao Z."/>
        </authorList>
    </citation>
    <scope>NUCLEOTIDE SEQUENCE [LARGE SCALE GENOMIC DNA]</scope>
    <source>
        <strain evidence="2 4">DSM 17331</strain>
    </source>
</reference>
<organism evidence="1 3">
    <name type="scientific">Billgrantia kenyensis</name>
    <dbReference type="NCBI Taxonomy" id="321266"/>
    <lineage>
        <taxon>Bacteria</taxon>
        <taxon>Pseudomonadati</taxon>
        <taxon>Pseudomonadota</taxon>
        <taxon>Gammaproteobacteria</taxon>
        <taxon>Oceanospirillales</taxon>
        <taxon>Halomonadaceae</taxon>
        <taxon>Billgrantia</taxon>
    </lineage>
</organism>
<dbReference type="AlphaFoldDB" id="A0A7W0AEY9"/>
<evidence type="ECO:0000313" key="4">
    <source>
        <dbReference type="Proteomes" id="UP000814353"/>
    </source>
</evidence>